<proteinExistence type="predicted"/>
<dbReference type="InterPro" id="IPR050639">
    <property type="entry name" value="SSR_resolvase"/>
</dbReference>
<dbReference type="SUPFAM" id="SSF53041">
    <property type="entry name" value="Resolvase-like"/>
    <property type="match status" value="1"/>
</dbReference>
<name>Q7U6I7_PARMW</name>
<organism evidence="4 5">
    <name type="scientific">Parasynechococcus marenigrum (strain WH8102)</name>
    <dbReference type="NCBI Taxonomy" id="84588"/>
    <lineage>
        <taxon>Bacteria</taxon>
        <taxon>Bacillati</taxon>
        <taxon>Cyanobacteriota</taxon>
        <taxon>Cyanophyceae</taxon>
        <taxon>Synechococcales</taxon>
        <taxon>Prochlorococcaceae</taxon>
        <taxon>Parasynechococcus</taxon>
        <taxon>Parasynechococcus marenigrum</taxon>
    </lineage>
</organism>
<dbReference type="AlphaFoldDB" id="Q7U6I7"/>
<dbReference type="PANTHER" id="PTHR30461">
    <property type="entry name" value="DNA-INVERTASE FROM LAMBDOID PROPHAGE"/>
    <property type="match status" value="1"/>
</dbReference>
<evidence type="ECO:0000313" key="5">
    <source>
        <dbReference type="Proteomes" id="UP000001422"/>
    </source>
</evidence>
<dbReference type="Pfam" id="PF00239">
    <property type="entry name" value="Resolvase"/>
    <property type="match status" value="1"/>
</dbReference>
<dbReference type="Proteomes" id="UP000001422">
    <property type="component" value="Chromosome"/>
</dbReference>
<dbReference type="InterPro" id="IPR006119">
    <property type="entry name" value="Resolv_N"/>
</dbReference>
<dbReference type="eggNOG" id="COG1961">
    <property type="taxonomic scope" value="Bacteria"/>
</dbReference>
<feature type="compositionally biased region" description="Basic residues" evidence="2">
    <location>
        <begin position="654"/>
        <end position="667"/>
    </location>
</feature>
<dbReference type="PROSITE" id="PS51737">
    <property type="entry name" value="RECOMBINASE_DNA_BIND"/>
    <property type="match status" value="1"/>
</dbReference>
<protein>
    <submittedName>
        <fullName evidence="4">Partial homology to phage recombinase</fullName>
    </submittedName>
</protein>
<evidence type="ECO:0000256" key="2">
    <source>
        <dbReference type="SAM" id="MobiDB-lite"/>
    </source>
</evidence>
<dbReference type="PANTHER" id="PTHR30461:SF23">
    <property type="entry name" value="DNA RECOMBINASE-RELATED"/>
    <property type="match status" value="1"/>
</dbReference>
<gene>
    <name evidence="4" type="ordered locus">SYNW1351</name>
</gene>
<keyword evidence="1" id="KW-0175">Coiled coil</keyword>
<dbReference type="GO" id="GO:0003677">
    <property type="term" value="F:DNA binding"/>
    <property type="evidence" value="ECO:0007669"/>
    <property type="project" value="InterPro"/>
</dbReference>
<dbReference type="EMBL" id="BX569692">
    <property type="protein sequence ID" value="CAE07866.1"/>
    <property type="molecule type" value="Genomic_DNA"/>
</dbReference>
<dbReference type="KEGG" id="syw:SYNW1351"/>
<feature type="domain" description="Recombinase" evidence="3">
    <location>
        <begin position="195"/>
        <end position="304"/>
    </location>
</feature>
<feature type="coiled-coil region" evidence="1">
    <location>
        <begin position="385"/>
        <end position="412"/>
    </location>
</feature>
<dbReference type="SMART" id="SM00857">
    <property type="entry name" value="Resolvase"/>
    <property type="match status" value="1"/>
</dbReference>
<accession>Q7U6I7</accession>
<dbReference type="InterPro" id="IPR038109">
    <property type="entry name" value="DNA_bind_recomb_sf"/>
</dbReference>
<evidence type="ECO:0000259" key="3">
    <source>
        <dbReference type="PROSITE" id="PS51737"/>
    </source>
</evidence>
<feature type="compositionally biased region" description="Basic and acidic residues" evidence="2">
    <location>
        <begin position="34"/>
        <end position="46"/>
    </location>
</feature>
<evidence type="ECO:0000313" key="4">
    <source>
        <dbReference type="EMBL" id="CAE07866.1"/>
    </source>
</evidence>
<dbReference type="Gene3D" id="3.40.50.1390">
    <property type="entry name" value="Resolvase, N-terminal catalytic domain"/>
    <property type="match status" value="1"/>
</dbReference>
<dbReference type="STRING" id="84588.SYNW1351"/>
<evidence type="ECO:0000256" key="1">
    <source>
        <dbReference type="SAM" id="Coils"/>
    </source>
</evidence>
<dbReference type="RefSeq" id="WP_011128215.1">
    <property type="nucleotide sequence ID" value="NC_005070.1"/>
</dbReference>
<dbReference type="InterPro" id="IPR036162">
    <property type="entry name" value="Resolvase-like_N_sf"/>
</dbReference>
<dbReference type="HOGENOM" id="CLU_411559_0_0_3"/>
<feature type="region of interest" description="Disordered" evidence="2">
    <location>
        <begin position="643"/>
        <end position="667"/>
    </location>
</feature>
<reference evidence="4 5" key="1">
    <citation type="journal article" date="2003" name="Nature">
        <title>The genome of a motile marine Synechococcus.</title>
        <authorList>
            <person name="Palenik B."/>
            <person name="Brahamsha B."/>
            <person name="Larimer F."/>
            <person name="Land M."/>
            <person name="Hauser L."/>
            <person name="Chain P."/>
            <person name="Lamerdin J."/>
            <person name="Regala W."/>
            <person name="Allen E.A."/>
            <person name="McCarren J."/>
            <person name="Paulsen I."/>
            <person name="Dufresne A."/>
            <person name="Partensky F."/>
            <person name="Webb E."/>
            <person name="Waterbury J."/>
        </authorList>
    </citation>
    <scope>NUCLEOTIDE SEQUENCE [LARGE SCALE GENOMIC DNA]</scope>
    <source>
        <strain evidence="4 5">WH8102</strain>
    </source>
</reference>
<dbReference type="Pfam" id="PF13408">
    <property type="entry name" value="Zn_ribbon_recom"/>
    <property type="match status" value="1"/>
</dbReference>
<sequence length="667" mass="75317">MVAQKSKTKASTKADVAGHKVAISYSRVSTGKQSGEDRSGEERQQRAIESWLSEHPDYSLDREIRVTVSGAKAGRFEWFISELEKGVLPRGTCLVVEKVSRFSREPIEAVLKTLLRLWDAGGAIAFCELGGKVLSCFEQDSGDAYVVLGAIQRARGEWLERQDRSLAARRKERDLHKQGTHKPKARTKRGRADYPFWLDVKDGEYVLNDWATHVKTIFSLAPKLGITRIANHLDSQGIKAVSDGRRRWTPNSVSGVLRNEAALGYKVFWKDNKPSDEKVVCYPPVVTQEEWDAAQMGLSSRSQSRPSNNSPTQQNLFAGSIYCRHCGSPMVVKNAGNGQKFLRCRNDFSICTQRGHKYLEAFLLNHLAQYRWEEFFNAGVQEAALTSARSSLLEAEKTLRSIQEDVAKVNSNITKLTTSDSPELLRVLPQFSRQLDKLLADQNVAQAAVDDVRAEVNKLTHQQTGREAERALKRQIDGFISGEDNSLEQRVSFNTWLREQKLVLCLEDGHAIAELDDEVFPADEMKAFVNIGEPVFDQGRLVMVNCLLETMKNHSSFDKMSDALKAKVHSIYQFQDNTIDPERLQKGWEEKIDKGWPIVDLIGIRTPEEHDYWQKVVAAGGDDPSSTFEGHIGLLNQPETYGTDLVGPWTSREQRKRGRPARRRRMN</sequence>
<feature type="region of interest" description="Disordered" evidence="2">
    <location>
        <begin position="27"/>
        <end position="46"/>
    </location>
</feature>
<dbReference type="InterPro" id="IPR011109">
    <property type="entry name" value="DNA_bind_recombinase_dom"/>
</dbReference>
<dbReference type="GO" id="GO:0000150">
    <property type="term" value="F:DNA strand exchange activity"/>
    <property type="evidence" value="ECO:0007669"/>
    <property type="project" value="InterPro"/>
</dbReference>
<keyword evidence="5" id="KW-1185">Reference proteome</keyword>
<dbReference type="Pfam" id="PF07508">
    <property type="entry name" value="Recombinase"/>
    <property type="match status" value="1"/>
</dbReference>
<dbReference type="InterPro" id="IPR025827">
    <property type="entry name" value="Zn_ribbon_recom_dom"/>
</dbReference>
<dbReference type="CDD" id="cd00338">
    <property type="entry name" value="Ser_Recombinase"/>
    <property type="match status" value="1"/>
</dbReference>
<dbReference type="Gene3D" id="3.90.1750.20">
    <property type="entry name" value="Putative Large Serine Recombinase, Chain B, Domain 2"/>
    <property type="match status" value="1"/>
</dbReference>